<comment type="caution">
    <text evidence="6">The sequence shown here is derived from an EMBL/GenBank/DDBJ whole genome shotgun (WGS) entry which is preliminary data.</text>
</comment>
<name>R0CZX9_CAUVI</name>
<dbReference type="Gene3D" id="2.120.10.30">
    <property type="entry name" value="TolB, C-terminal domain"/>
    <property type="match status" value="1"/>
</dbReference>
<evidence type="ECO:0000256" key="2">
    <source>
        <dbReference type="PIRSR" id="PIRSR605511-1"/>
    </source>
</evidence>
<proteinExistence type="predicted"/>
<dbReference type="InterPro" id="IPR013658">
    <property type="entry name" value="SGL"/>
</dbReference>
<reference evidence="6 7" key="1">
    <citation type="journal article" date="2013" name="Genome Announc.">
        <title>Draft Genome Sequence for Caulobacter sp. Strain OR37, a Bacterium Tolerant to Heavy Metals.</title>
        <authorList>
            <person name="Utturkar S.M."/>
            <person name="Bollmann A."/>
            <person name="Brzoska R.M."/>
            <person name="Klingeman D.M."/>
            <person name="Epstein S.E."/>
            <person name="Palumbo A.V."/>
            <person name="Brown S.D."/>
        </authorList>
    </citation>
    <scope>NUCLEOTIDE SEQUENCE [LARGE SCALE GENOMIC DNA]</scope>
    <source>
        <strain evidence="6 7">OR37</strain>
    </source>
</reference>
<dbReference type="InterPro" id="IPR011042">
    <property type="entry name" value="6-blade_b-propeller_TolB-like"/>
</dbReference>
<organism evidence="6 7">
    <name type="scientific">Caulobacter vibrioides OR37</name>
    <dbReference type="NCBI Taxonomy" id="1292034"/>
    <lineage>
        <taxon>Bacteria</taxon>
        <taxon>Pseudomonadati</taxon>
        <taxon>Pseudomonadota</taxon>
        <taxon>Alphaproteobacteria</taxon>
        <taxon>Caulobacterales</taxon>
        <taxon>Caulobacteraceae</taxon>
        <taxon>Caulobacter</taxon>
    </lineage>
</organism>
<dbReference type="OrthoDB" id="241638at2"/>
<feature type="binding site" evidence="3">
    <location>
        <position position="66"/>
    </location>
    <ligand>
        <name>a divalent metal cation</name>
        <dbReference type="ChEBI" id="CHEBI:60240"/>
    </ligand>
</feature>
<evidence type="ECO:0000313" key="7">
    <source>
        <dbReference type="Proteomes" id="UP000013063"/>
    </source>
</evidence>
<feature type="binding site" evidence="3">
    <location>
        <position position="224"/>
    </location>
    <ligand>
        <name>a divalent metal cation</name>
        <dbReference type="ChEBI" id="CHEBI:60240"/>
    </ligand>
</feature>
<dbReference type="InterPro" id="IPR005511">
    <property type="entry name" value="SMP-30"/>
</dbReference>
<dbReference type="AlphaFoldDB" id="R0CZX9"/>
<feature type="chain" id="PRO_5004340312" evidence="4">
    <location>
        <begin position="26"/>
        <end position="351"/>
    </location>
</feature>
<dbReference type="PANTHER" id="PTHR47572:SF4">
    <property type="entry name" value="LACTONASE DRP35"/>
    <property type="match status" value="1"/>
</dbReference>
<keyword evidence="4" id="KW-0732">Signal</keyword>
<keyword evidence="1 6" id="KW-0378">Hydrolase</keyword>
<keyword evidence="3" id="KW-0479">Metal-binding</keyword>
<dbReference type="GO" id="GO:0046872">
    <property type="term" value="F:metal ion binding"/>
    <property type="evidence" value="ECO:0007669"/>
    <property type="project" value="UniProtKB-KW"/>
</dbReference>
<evidence type="ECO:0000256" key="3">
    <source>
        <dbReference type="PIRSR" id="PIRSR605511-2"/>
    </source>
</evidence>
<keyword evidence="3" id="KW-0862">Zinc</keyword>
<feature type="binding site" evidence="3">
    <location>
        <position position="165"/>
    </location>
    <ligand>
        <name>substrate</name>
    </ligand>
</feature>
<dbReference type="PROSITE" id="PS51318">
    <property type="entry name" value="TAT"/>
    <property type="match status" value="1"/>
</dbReference>
<evidence type="ECO:0000259" key="5">
    <source>
        <dbReference type="Pfam" id="PF08450"/>
    </source>
</evidence>
<keyword evidence="7" id="KW-1185">Reference proteome</keyword>
<accession>R0CZX9</accession>
<feature type="binding site" evidence="3">
    <location>
        <position position="192"/>
    </location>
    <ligand>
        <name>substrate</name>
    </ligand>
</feature>
<feature type="binding site" evidence="3">
    <location>
        <position position="280"/>
    </location>
    <ligand>
        <name>a divalent metal cation</name>
        <dbReference type="ChEBI" id="CHEBI:60240"/>
    </ligand>
</feature>
<dbReference type="RefSeq" id="WP_004619643.1">
    <property type="nucleotide sequence ID" value="NZ_APMP01000012.1"/>
</dbReference>
<sequence length="351" mass="37057" precursor="true">MTTRRAALGAVVGAGAALIGRQAFAQADAPVYPAIGRVRRLSPKLDGIIPPDAVIEQLADGITWAEGPTWVREGGYLLFSDVPGNTMYRWSAKGGKEVFLKPSGYDGPPTRIFREAGSNGAIVTVSGDLVIADCGNRGLAKVDPLTKRKTVLASAYGGKKFNSPNDLVEMRDGPLRGAIYFTDPPYGLEGLDASPAKEMAFNGVYLLRPDGRVMLVDDTLTFPNGIALSPDGKRLYVSVSDPNRPVIMAYDLGFDGLPNASEVFFDAAELVKAGGPGLPDGMKVDVDGRLFASGPGGLMILTPSAELLGVIETGGTVANCAFGDDGRMLYLTSNHILARVRTRTHGLTSRA</sequence>
<dbReference type="Pfam" id="PF08450">
    <property type="entry name" value="SGL"/>
    <property type="match status" value="1"/>
</dbReference>
<gene>
    <name evidence="6" type="ORF">OR37_02221</name>
</gene>
<dbReference type="SUPFAM" id="SSF63829">
    <property type="entry name" value="Calcium-dependent phosphotriesterase"/>
    <property type="match status" value="1"/>
</dbReference>
<dbReference type="PRINTS" id="PR01790">
    <property type="entry name" value="SMP30FAMILY"/>
</dbReference>
<dbReference type="STRING" id="1292034.OR37_02221"/>
<evidence type="ECO:0000313" key="6">
    <source>
        <dbReference type="EMBL" id="ENZ81795.1"/>
    </source>
</evidence>
<protein>
    <submittedName>
        <fullName evidence="6">Gluconolactonase</fullName>
        <ecNumber evidence="6">3.1.1.17</ecNumber>
    </submittedName>
</protein>
<dbReference type="eggNOG" id="COG3386">
    <property type="taxonomic scope" value="Bacteria"/>
</dbReference>
<dbReference type="Proteomes" id="UP000013063">
    <property type="component" value="Unassembled WGS sequence"/>
</dbReference>
<evidence type="ECO:0000256" key="4">
    <source>
        <dbReference type="SAM" id="SignalP"/>
    </source>
</evidence>
<dbReference type="EMBL" id="APMP01000012">
    <property type="protein sequence ID" value="ENZ81795.1"/>
    <property type="molecule type" value="Genomic_DNA"/>
</dbReference>
<dbReference type="InterPro" id="IPR051262">
    <property type="entry name" value="SMP-30/CGR1_Lactonase"/>
</dbReference>
<feature type="signal peptide" evidence="4">
    <location>
        <begin position="1"/>
        <end position="25"/>
    </location>
</feature>
<feature type="active site" description="Proton donor/acceptor" evidence="2">
    <location>
        <position position="280"/>
    </location>
</feature>
<dbReference type="InterPro" id="IPR006311">
    <property type="entry name" value="TAT_signal"/>
</dbReference>
<feature type="domain" description="SMP-30/Gluconolactonase/LRE-like region" evidence="5">
    <location>
        <begin position="64"/>
        <end position="334"/>
    </location>
</feature>
<dbReference type="PATRIC" id="fig|1292034.3.peg.2206"/>
<dbReference type="EC" id="3.1.1.17" evidence="6"/>
<dbReference type="PANTHER" id="PTHR47572">
    <property type="entry name" value="LIPOPROTEIN-RELATED"/>
    <property type="match status" value="1"/>
</dbReference>
<dbReference type="GO" id="GO:0004341">
    <property type="term" value="F:gluconolactonase activity"/>
    <property type="evidence" value="ECO:0007669"/>
    <property type="project" value="UniProtKB-EC"/>
</dbReference>
<comment type="cofactor">
    <cofactor evidence="3">
        <name>Zn(2+)</name>
        <dbReference type="ChEBI" id="CHEBI:29105"/>
    </cofactor>
    <text evidence="3">Binds 1 divalent metal cation per subunit.</text>
</comment>
<evidence type="ECO:0000256" key="1">
    <source>
        <dbReference type="ARBA" id="ARBA00022801"/>
    </source>
</evidence>